<comment type="caution">
    <text evidence="1">The sequence shown here is derived from an EMBL/GenBank/DDBJ whole genome shotgun (WGS) entry which is preliminary data.</text>
</comment>
<reference evidence="1 2" key="1">
    <citation type="submission" date="2016-09" db="EMBL/GenBank/DDBJ databases">
        <title>Chromobacterium muskegensis sp. nov., an insecticidal bacterium isolated from Sphagnum bogs.</title>
        <authorList>
            <person name="Sparks M.E."/>
            <person name="Blackburn M.B."/>
            <person name="Gundersen-Rindal D.E."/>
            <person name="Mitchell A."/>
            <person name="Farrar R."/>
            <person name="Kuhar D."/>
        </authorList>
    </citation>
    <scope>NUCLEOTIDE SEQUENCE [LARGE SCALE GENOMIC DNA]</scope>
    <source>
        <strain evidence="1 2">37-2</strain>
    </source>
</reference>
<evidence type="ECO:0000313" key="2">
    <source>
        <dbReference type="Proteomes" id="UP000180088"/>
    </source>
</evidence>
<sequence length="121" mass="13835">MRARIDANICTDSSAAGAVGVLNNRYGPPINVYAFQDMAKLKKLIPKVVEWERGLPYRYDRRWINLYGMDGVMSGLQARDGADSARGFSHPEDQWDAIAEKTRTFYLDSFWKMVKRRGAEN</sequence>
<dbReference type="EMBL" id="MKCS01000001">
    <property type="protein sequence ID" value="OHX13936.1"/>
    <property type="molecule type" value="Genomic_DNA"/>
</dbReference>
<evidence type="ECO:0000313" key="1">
    <source>
        <dbReference type="EMBL" id="OHX13936.1"/>
    </source>
</evidence>
<proteinExistence type="predicted"/>
<dbReference type="AlphaFoldDB" id="A0A1S1X3W8"/>
<accession>A0A1S1X3W8</accession>
<organism evidence="1 2">
    <name type="scientific">Chromobacterium sphagni</name>
    <dbReference type="NCBI Taxonomy" id="1903179"/>
    <lineage>
        <taxon>Bacteria</taxon>
        <taxon>Pseudomonadati</taxon>
        <taxon>Pseudomonadota</taxon>
        <taxon>Betaproteobacteria</taxon>
        <taxon>Neisseriales</taxon>
        <taxon>Chromobacteriaceae</taxon>
        <taxon>Chromobacterium</taxon>
    </lineage>
</organism>
<dbReference type="Proteomes" id="UP000180088">
    <property type="component" value="Unassembled WGS sequence"/>
</dbReference>
<gene>
    <name evidence="1" type="ORF">BI347_10775</name>
</gene>
<name>A0A1S1X3W8_9NEIS</name>
<protein>
    <submittedName>
        <fullName evidence="1">Uncharacterized protein</fullName>
    </submittedName>
</protein>